<evidence type="ECO:0000313" key="2">
    <source>
        <dbReference type="Proteomes" id="UP000035760"/>
    </source>
</evidence>
<reference evidence="1" key="2">
    <citation type="submission" date="2014-03" db="EMBL/GenBank/DDBJ databases">
        <title>Candidatus Competibacter-lineage genomes retrieved from metagenomes reveal functional metabolic diversity.</title>
        <authorList>
            <person name="McIlroy S.J."/>
            <person name="Albertsen M."/>
            <person name="Andresen E.K."/>
            <person name="Saunders A.M."/>
            <person name="Kristiansen R."/>
            <person name="Stokholm-Bjerregaard M."/>
            <person name="Nielsen K.L."/>
            <person name="Nielsen P.H."/>
        </authorList>
    </citation>
    <scope>NUCLEOTIDE SEQUENCE</scope>
    <source>
        <strain evidence="1">Run_A_D11</strain>
    </source>
</reference>
<comment type="caution">
    <text evidence="1">The sequence shown here is derived from an EMBL/GenBank/DDBJ whole genome shotgun (WGS) entry which is preliminary data.</text>
</comment>
<evidence type="ECO:0000313" key="1">
    <source>
        <dbReference type="EMBL" id="CDI01522.1"/>
    </source>
</evidence>
<gene>
    <name evidence="1" type="ORF">BN873_150310</name>
</gene>
<protein>
    <submittedName>
        <fullName evidence="1">Uncharacterized protein</fullName>
    </submittedName>
</protein>
<dbReference type="STRING" id="1400863.BN873_150310"/>
<dbReference type="RefSeq" id="WP_048670664.1">
    <property type="nucleotide sequence ID" value="NZ_CBTJ020000020.1"/>
</dbReference>
<reference evidence="1" key="1">
    <citation type="submission" date="2013-07" db="EMBL/GenBank/DDBJ databases">
        <authorList>
            <person name="McIlroy S."/>
        </authorList>
    </citation>
    <scope>NUCLEOTIDE SEQUENCE [LARGE SCALE GENOMIC DNA]</scope>
    <source>
        <strain evidence="1">Run_A_D11</strain>
    </source>
</reference>
<sequence>MNRPPISIDPRAVSPLIGCPEDGLGCFPRDTLRRISISLDLLGDLIGNHGGSEEVIFSENQKFALALQLSGMADLVAALADSLATQKVTLYPDEIPIQLPEEERAKLQILAARGETSVAAVAAAFIKERLAAVSLGGVK</sequence>
<organism evidence="1 2">
    <name type="scientific">Candidatus Competibacter denitrificans Run_A_D11</name>
    <dbReference type="NCBI Taxonomy" id="1400863"/>
    <lineage>
        <taxon>Bacteria</taxon>
        <taxon>Pseudomonadati</taxon>
        <taxon>Pseudomonadota</taxon>
        <taxon>Gammaproteobacteria</taxon>
        <taxon>Candidatus Competibacteraceae</taxon>
        <taxon>Candidatus Competibacter</taxon>
    </lineage>
</organism>
<accession>W6M245</accession>
<dbReference type="EMBL" id="CBTJ020000020">
    <property type="protein sequence ID" value="CDI01522.1"/>
    <property type="molecule type" value="Genomic_DNA"/>
</dbReference>
<dbReference type="Proteomes" id="UP000035760">
    <property type="component" value="Unassembled WGS sequence"/>
</dbReference>
<proteinExistence type="predicted"/>
<keyword evidence="2" id="KW-1185">Reference proteome</keyword>
<dbReference type="AlphaFoldDB" id="W6M245"/>
<name>W6M245_9GAMM</name>